<evidence type="ECO:0000256" key="1">
    <source>
        <dbReference type="RuleBase" id="RU003682"/>
    </source>
</evidence>
<evidence type="ECO:0000259" key="2">
    <source>
        <dbReference type="PROSITE" id="PS51471"/>
    </source>
</evidence>
<dbReference type="InterPro" id="IPR050231">
    <property type="entry name" value="Iron_ascorbate_oxido_reductase"/>
</dbReference>
<evidence type="ECO:0000313" key="4">
    <source>
        <dbReference type="Proteomes" id="UP000070544"/>
    </source>
</evidence>
<dbReference type="Pfam" id="PF14226">
    <property type="entry name" value="DIOX_N"/>
    <property type="match status" value="1"/>
</dbReference>
<dbReference type="SUPFAM" id="SSF51197">
    <property type="entry name" value="Clavaminate synthase-like"/>
    <property type="match status" value="1"/>
</dbReference>
<comment type="similarity">
    <text evidence="1">Belongs to the iron/ascorbate-dependent oxidoreductase family.</text>
</comment>
<dbReference type="InterPro" id="IPR005123">
    <property type="entry name" value="Oxoglu/Fe-dep_dioxygenase_dom"/>
</dbReference>
<protein>
    <submittedName>
        <fullName evidence="3">Clavaminate synthase-like protein</fullName>
    </submittedName>
</protein>
<dbReference type="STRING" id="1344416.A0A138ZYJ9"/>
<keyword evidence="1" id="KW-0408">Iron</keyword>
<dbReference type="PROSITE" id="PS51471">
    <property type="entry name" value="FE2OG_OXY"/>
    <property type="match status" value="1"/>
</dbReference>
<dbReference type="InterPro" id="IPR027443">
    <property type="entry name" value="IPNS-like_sf"/>
</dbReference>
<dbReference type="Pfam" id="PF03171">
    <property type="entry name" value="2OG-FeII_Oxy"/>
    <property type="match status" value="1"/>
</dbReference>
<feature type="domain" description="Fe2OG dioxygenase" evidence="2">
    <location>
        <begin position="168"/>
        <end position="283"/>
    </location>
</feature>
<dbReference type="GO" id="GO:0016491">
    <property type="term" value="F:oxidoreductase activity"/>
    <property type="evidence" value="ECO:0007669"/>
    <property type="project" value="UniProtKB-KW"/>
</dbReference>
<keyword evidence="1" id="KW-0560">Oxidoreductase</keyword>
<dbReference type="EMBL" id="KQ965870">
    <property type="protein sequence ID" value="KXS09345.1"/>
    <property type="molecule type" value="Genomic_DNA"/>
</dbReference>
<keyword evidence="1" id="KW-0479">Metal-binding</keyword>
<dbReference type="PRINTS" id="PR00682">
    <property type="entry name" value="IPNSYNTHASE"/>
</dbReference>
<gene>
    <name evidence="3" type="ORF">M427DRAFT_64309</name>
</gene>
<name>A0A138ZYJ9_GONPJ</name>
<sequence>MSPAAVIEFAIPEISLRDFDTRKNQIAADLDIACHGIGFFYLVDHGIPQELIDEAFTLSKKFFDEPLEEKEKYLLGPNNQGYSAFGGQVLDRKRKVPDSKEAYNILMLPNNSAFESPHHPLFREYKLLIQRFGDSAMDVVYKIMRLLALVLDVPENTFVSLFGGKDGSHNGTFRALHYPPVEEEEVEDELENGVIRCGAHSDFGTLTVLFTEPDGPLGLQVLSPLTNKWEWIPSKPGALLINISDIIEFETRGYFLSTLHRVAPAPGPDRRRRRYSIAFFTQPDRTTIIKPIRGSKRLDNFAMEEAKRAKMEREVKKARGDSATFVEDVVRRWKKAGTENIADGGITVQDWIQSRVNGTYNFA</sequence>
<dbReference type="GO" id="GO:0046872">
    <property type="term" value="F:metal ion binding"/>
    <property type="evidence" value="ECO:0007669"/>
    <property type="project" value="UniProtKB-KW"/>
</dbReference>
<dbReference type="InterPro" id="IPR026992">
    <property type="entry name" value="DIOX_N"/>
</dbReference>
<dbReference type="Gene3D" id="2.60.120.330">
    <property type="entry name" value="B-lactam Antibiotic, Isopenicillin N Synthase, Chain"/>
    <property type="match status" value="1"/>
</dbReference>
<dbReference type="InterPro" id="IPR044861">
    <property type="entry name" value="IPNS-like_FE2OG_OXY"/>
</dbReference>
<keyword evidence="4" id="KW-1185">Reference proteome</keyword>
<evidence type="ECO:0000313" key="3">
    <source>
        <dbReference type="EMBL" id="KXS09345.1"/>
    </source>
</evidence>
<accession>A0A138ZYJ9</accession>
<dbReference type="AlphaFoldDB" id="A0A138ZYJ9"/>
<dbReference type="OrthoDB" id="288590at2759"/>
<dbReference type="PANTHER" id="PTHR47990">
    <property type="entry name" value="2-OXOGLUTARATE (2OG) AND FE(II)-DEPENDENT OXYGENASE SUPERFAMILY PROTEIN-RELATED"/>
    <property type="match status" value="1"/>
</dbReference>
<reference evidence="3 4" key="1">
    <citation type="journal article" date="2015" name="Genome Biol. Evol.">
        <title>Phylogenomic analyses indicate that early fungi evolved digesting cell walls of algal ancestors of land plants.</title>
        <authorList>
            <person name="Chang Y."/>
            <person name="Wang S."/>
            <person name="Sekimoto S."/>
            <person name="Aerts A.L."/>
            <person name="Choi C."/>
            <person name="Clum A."/>
            <person name="LaButti K.M."/>
            <person name="Lindquist E.A."/>
            <person name="Yee Ngan C."/>
            <person name="Ohm R.A."/>
            <person name="Salamov A.A."/>
            <person name="Grigoriev I.V."/>
            <person name="Spatafora J.W."/>
            <person name="Berbee M.L."/>
        </authorList>
    </citation>
    <scope>NUCLEOTIDE SEQUENCE [LARGE SCALE GENOMIC DNA]</scope>
    <source>
        <strain evidence="3 4">JEL478</strain>
    </source>
</reference>
<organism evidence="3 4">
    <name type="scientific">Gonapodya prolifera (strain JEL478)</name>
    <name type="common">Monoblepharis prolifera</name>
    <dbReference type="NCBI Taxonomy" id="1344416"/>
    <lineage>
        <taxon>Eukaryota</taxon>
        <taxon>Fungi</taxon>
        <taxon>Fungi incertae sedis</taxon>
        <taxon>Chytridiomycota</taxon>
        <taxon>Chytridiomycota incertae sedis</taxon>
        <taxon>Monoblepharidomycetes</taxon>
        <taxon>Monoblepharidales</taxon>
        <taxon>Gonapodyaceae</taxon>
        <taxon>Gonapodya</taxon>
    </lineage>
</organism>
<proteinExistence type="inferred from homology"/>
<dbReference type="Proteomes" id="UP000070544">
    <property type="component" value="Unassembled WGS sequence"/>
</dbReference>